<dbReference type="AlphaFoldDB" id="A0A7V0Z7M8"/>
<feature type="transmembrane region" description="Helical" evidence="5">
    <location>
        <begin position="267"/>
        <end position="291"/>
    </location>
</feature>
<reference evidence="6" key="1">
    <citation type="journal article" date="2020" name="mSystems">
        <title>Genome- and Community-Level Interaction Insights into Carbon Utilization and Element Cycling Functions of Hydrothermarchaeota in Hydrothermal Sediment.</title>
        <authorList>
            <person name="Zhou Z."/>
            <person name="Liu Y."/>
            <person name="Xu W."/>
            <person name="Pan J."/>
            <person name="Luo Z.H."/>
            <person name="Li M."/>
        </authorList>
    </citation>
    <scope>NUCLEOTIDE SEQUENCE [LARGE SCALE GENOMIC DNA]</scope>
    <source>
        <strain evidence="6">SpSt-258</strain>
    </source>
</reference>
<sequence length="303" mass="34431">MNKPSVWDYIFLTRPILLIPVWAFFLLGNFWAGGKKFQFNKTFYVGLVVYTFLLVVLYVLNQIADKDSDRINQKHLLIAEGYVTVRQAYLVIIISLIVSFGFSVFLPLSIIIFMCISFIFGILYSFVPFKLKAVPFADFLINGIGYGFLNFTLGWLTLKPFSKETVIHSLPYIFAVSAIFVNTTILDIEGDRKFNYITTGVLLGVKNTALLALFLIICSIISGLYNVDYICLIPAVVSLPLFFLAALKGETKYIQLSIRVGGPLLILITGIVFPYFLILSLIIFIFLRIYYRKKFGISYPSLR</sequence>
<dbReference type="EMBL" id="DSKY01000022">
    <property type="protein sequence ID" value="HDY60070.1"/>
    <property type="molecule type" value="Genomic_DNA"/>
</dbReference>
<gene>
    <name evidence="6" type="ORF">ENP86_11095</name>
</gene>
<feature type="transmembrane region" description="Helical" evidence="5">
    <location>
        <begin position="229"/>
        <end position="247"/>
    </location>
</feature>
<keyword evidence="4 5" id="KW-0472">Membrane</keyword>
<dbReference type="InterPro" id="IPR044878">
    <property type="entry name" value="UbiA_sf"/>
</dbReference>
<feature type="transmembrane region" description="Helical" evidence="5">
    <location>
        <begin position="12"/>
        <end position="31"/>
    </location>
</feature>
<comment type="caution">
    <text evidence="6">The sequence shown here is derived from an EMBL/GenBank/DDBJ whole genome shotgun (WGS) entry which is preliminary data.</text>
</comment>
<feature type="transmembrane region" description="Helical" evidence="5">
    <location>
        <begin position="43"/>
        <end position="64"/>
    </location>
</feature>
<feature type="transmembrane region" description="Helical" evidence="5">
    <location>
        <begin position="170"/>
        <end position="188"/>
    </location>
</feature>
<evidence type="ECO:0000313" key="6">
    <source>
        <dbReference type="EMBL" id="HDY60070.1"/>
    </source>
</evidence>
<protein>
    <recommendedName>
        <fullName evidence="7">Prenyltransferase</fullName>
    </recommendedName>
</protein>
<organism evidence="6">
    <name type="scientific">candidate division WOR-3 bacterium</name>
    <dbReference type="NCBI Taxonomy" id="2052148"/>
    <lineage>
        <taxon>Bacteria</taxon>
        <taxon>Bacteria division WOR-3</taxon>
    </lineage>
</organism>
<feature type="transmembrane region" description="Helical" evidence="5">
    <location>
        <begin position="76"/>
        <end position="98"/>
    </location>
</feature>
<dbReference type="CDD" id="cd13956">
    <property type="entry name" value="PT_UbiA"/>
    <property type="match status" value="1"/>
</dbReference>
<evidence type="ECO:0008006" key="7">
    <source>
        <dbReference type="Google" id="ProtNLM"/>
    </source>
</evidence>
<proteinExistence type="predicted"/>
<dbReference type="InterPro" id="IPR050475">
    <property type="entry name" value="Prenyltransferase_related"/>
</dbReference>
<dbReference type="PANTHER" id="PTHR42723">
    <property type="entry name" value="CHLOROPHYLL SYNTHASE"/>
    <property type="match status" value="1"/>
</dbReference>
<keyword evidence="2 5" id="KW-0812">Transmembrane</keyword>
<dbReference type="GO" id="GO:0016020">
    <property type="term" value="C:membrane"/>
    <property type="evidence" value="ECO:0007669"/>
    <property type="project" value="UniProtKB-SubCell"/>
</dbReference>
<dbReference type="Gene3D" id="1.10.357.140">
    <property type="entry name" value="UbiA prenyltransferase"/>
    <property type="match status" value="1"/>
</dbReference>
<dbReference type="PANTHER" id="PTHR42723:SF1">
    <property type="entry name" value="CHLOROPHYLL SYNTHASE, CHLOROPLASTIC"/>
    <property type="match status" value="1"/>
</dbReference>
<dbReference type="Pfam" id="PF01040">
    <property type="entry name" value="UbiA"/>
    <property type="match status" value="1"/>
</dbReference>
<accession>A0A7V0Z7M8</accession>
<feature type="transmembrane region" description="Helical" evidence="5">
    <location>
        <begin position="200"/>
        <end position="223"/>
    </location>
</feature>
<evidence type="ECO:0000256" key="4">
    <source>
        <dbReference type="ARBA" id="ARBA00023136"/>
    </source>
</evidence>
<dbReference type="GO" id="GO:0016765">
    <property type="term" value="F:transferase activity, transferring alkyl or aryl (other than methyl) groups"/>
    <property type="evidence" value="ECO:0007669"/>
    <property type="project" value="InterPro"/>
</dbReference>
<comment type="subcellular location">
    <subcellularLocation>
        <location evidence="1">Membrane</location>
        <topology evidence="1">Multi-pass membrane protein</topology>
    </subcellularLocation>
</comment>
<keyword evidence="3 5" id="KW-1133">Transmembrane helix</keyword>
<evidence type="ECO:0000256" key="5">
    <source>
        <dbReference type="SAM" id="Phobius"/>
    </source>
</evidence>
<evidence type="ECO:0000256" key="3">
    <source>
        <dbReference type="ARBA" id="ARBA00022989"/>
    </source>
</evidence>
<feature type="transmembrane region" description="Helical" evidence="5">
    <location>
        <begin position="104"/>
        <end position="127"/>
    </location>
</feature>
<dbReference type="InterPro" id="IPR000537">
    <property type="entry name" value="UbiA_prenyltransferase"/>
</dbReference>
<evidence type="ECO:0000256" key="2">
    <source>
        <dbReference type="ARBA" id="ARBA00022692"/>
    </source>
</evidence>
<name>A0A7V0Z7M8_UNCW3</name>
<feature type="transmembrane region" description="Helical" evidence="5">
    <location>
        <begin position="139"/>
        <end position="158"/>
    </location>
</feature>
<evidence type="ECO:0000256" key="1">
    <source>
        <dbReference type="ARBA" id="ARBA00004141"/>
    </source>
</evidence>